<evidence type="ECO:0000313" key="2">
    <source>
        <dbReference type="EMBL" id="GEB83924.1"/>
    </source>
</evidence>
<dbReference type="InterPro" id="IPR056090">
    <property type="entry name" value="DUF7673"/>
</dbReference>
<accession>A0A4Y3TQ77</accession>
<dbReference type="EMBL" id="BJMU01000021">
    <property type="protein sequence ID" value="GEB83924.1"/>
    <property type="molecule type" value="Genomic_DNA"/>
</dbReference>
<sequence length="105" mass="12561">MNEEAQKSLSNLISLSYGNDKYQICIKDFLLSWWDEVTFGIFDMHRLSCLDDEKRKDISNVFSYLCLTGFIYPSQSTPYFEKLERLANWEWENREELRTGEHIYG</sequence>
<dbReference type="Pfam" id="PF24720">
    <property type="entry name" value="DUF7673"/>
    <property type="match status" value="1"/>
</dbReference>
<proteinExistence type="predicted"/>
<organism evidence="2 3">
    <name type="scientific">Acetobacter orleanensis</name>
    <dbReference type="NCBI Taxonomy" id="104099"/>
    <lineage>
        <taxon>Bacteria</taxon>
        <taxon>Pseudomonadati</taxon>
        <taxon>Pseudomonadota</taxon>
        <taxon>Alphaproteobacteria</taxon>
        <taxon>Acetobacterales</taxon>
        <taxon>Acetobacteraceae</taxon>
        <taxon>Acetobacter</taxon>
    </lineage>
</organism>
<dbReference type="AlphaFoldDB" id="A0A4Y3TQ77"/>
<name>A0A4Y3TQ77_9PROT</name>
<comment type="caution">
    <text evidence="2">The sequence shown here is derived from an EMBL/GenBank/DDBJ whole genome shotgun (WGS) entry which is preliminary data.</text>
</comment>
<keyword evidence="3" id="KW-1185">Reference proteome</keyword>
<dbReference type="RefSeq" id="WP_141325464.1">
    <property type="nucleotide sequence ID" value="NZ_BJMU01000021.1"/>
</dbReference>
<dbReference type="Proteomes" id="UP000317617">
    <property type="component" value="Unassembled WGS sequence"/>
</dbReference>
<reference evidence="2 3" key="1">
    <citation type="submission" date="2019-06" db="EMBL/GenBank/DDBJ databases">
        <title>Whole genome shotgun sequence of Acetobacter orleanensis NBRC 13752.</title>
        <authorList>
            <person name="Hosoyama A."/>
            <person name="Uohara A."/>
            <person name="Ohji S."/>
            <person name="Ichikawa N."/>
        </authorList>
    </citation>
    <scope>NUCLEOTIDE SEQUENCE [LARGE SCALE GENOMIC DNA]</scope>
    <source>
        <strain evidence="2 3">NBRC 13752</strain>
    </source>
</reference>
<dbReference type="OrthoDB" id="7276762at2"/>
<feature type="domain" description="DUF7673" evidence="1">
    <location>
        <begin position="9"/>
        <end position="74"/>
    </location>
</feature>
<gene>
    <name evidence="2" type="ORF">AOR01nite_24010</name>
</gene>
<evidence type="ECO:0000313" key="3">
    <source>
        <dbReference type="Proteomes" id="UP000317617"/>
    </source>
</evidence>
<protein>
    <recommendedName>
        <fullName evidence="1">DUF7673 domain-containing protein</fullName>
    </recommendedName>
</protein>
<evidence type="ECO:0000259" key="1">
    <source>
        <dbReference type="Pfam" id="PF24720"/>
    </source>
</evidence>